<sequence>MEILYKSGIEMIKKAIRNSLEQEKKSIEENYGRLDPMEELYNQSLEPILWQLLVGHVKSGLTYFQAERHDTDYLFLVNIDKEQPKKYNSRMRSKIYDQVVILLLECSTFGWEIIEKMSDAANDTRFYDAVITAAATLAIYLYTPEDLYRCSNRRLHYLQLNNLWKQFYPREKGMCNR</sequence>
<comment type="caution">
    <text evidence="1">The sequence shown here is derived from an EMBL/GenBank/DDBJ whole genome shotgun (WGS) entry which is preliminary data.</text>
</comment>
<keyword evidence="2" id="KW-1185">Reference proteome</keyword>
<gene>
    <name evidence="1" type="ORF">RND81_12G209700</name>
</gene>
<dbReference type="EMBL" id="JBDFQZ010000012">
    <property type="protein sequence ID" value="KAK9674081.1"/>
    <property type="molecule type" value="Genomic_DNA"/>
</dbReference>
<proteinExistence type="predicted"/>
<reference evidence="1" key="1">
    <citation type="submission" date="2024-03" db="EMBL/GenBank/DDBJ databases">
        <title>WGS assembly of Saponaria officinalis var. Norfolk2.</title>
        <authorList>
            <person name="Jenkins J."/>
            <person name="Shu S."/>
            <person name="Grimwood J."/>
            <person name="Barry K."/>
            <person name="Goodstein D."/>
            <person name="Schmutz J."/>
            <person name="Leebens-Mack J."/>
            <person name="Osbourn A."/>
        </authorList>
    </citation>
    <scope>NUCLEOTIDE SEQUENCE [LARGE SCALE GENOMIC DNA]</scope>
    <source>
        <strain evidence="1">JIC</strain>
    </source>
</reference>
<dbReference type="AlphaFoldDB" id="A0AAW1HDG6"/>
<dbReference type="Proteomes" id="UP001443914">
    <property type="component" value="Unassembled WGS sequence"/>
</dbReference>
<evidence type="ECO:0000313" key="2">
    <source>
        <dbReference type="Proteomes" id="UP001443914"/>
    </source>
</evidence>
<evidence type="ECO:0000313" key="1">
    <source>
        <dbReference type="EMBL" id="KAK9674081.1"/>
    </source>
</evidence>
<protein>
    <submittedName>
        <fullName evidence="1">Uncharacterized protein</fullName>
    </submittedName>
</protein>
<organism evidence="1 2">
    <name type="scientific">Saponaria officinalis</name>
    <name type="common">Common soapwort</name>
    <name type="synonym">Lychnis saponaria</name>
    <dbReference type="NCBI Taxonomy" id="3572"/>
    <lineage>
        <taxon>Eukaryota</taxon>
        <taxon>Viridiplantae</taxon>
        <taxon>Streptophyta</taxon>
        <taxon>Embryophyta</taxon>
        <taxon>Tracheophyta</taxon>
        <taxon>Spermatophyta</taxon>
        <taxon>Magnoliopsida</taxon>
        <taxon>eudicotyledons</taxon>
        <taxon>Gunneridae</taxon>
        <taxon>Pentapetalae</taxon>
        <taxon>Caryophyllales</taxon>
        <taxon>Caryophyllaceae</taxon>
        <taxon>Caryophylleae</taxon>
        <taxon>Saponaria</taxon>
    </lineage>
</organism>
<accession>A0AAW1HDG6</accession>
<name>A0AAW1HDG6_SAPOF</name>